<dbReference type="OMA" id="HHETIAC"/>
<accession>A0A674D3V4</accession>
<organism evidence="2 3">
    <name type="scientific">Salmo trutta</name>
    <name type="common">Brown trout</name>
    <dbReference type="NCBI Taxonomy" id="8032"/>
    <lineage>
        <taxon>Eukaryota</taxon>
        <taxon>Metazoa</taxon>
        <taxon>Chordata</taxon>
        <taxon>Craniata</taxon>
        <taxon>Vertebrata</taxon>
        <taxon>Euteleostomi</taxon>
        <taxon>Actinopterygii</taxon>
        <taxon>Neopterygii</taxon>
        <taxon>Teleostei</taxon>
        <taxon>Protacanthopterygii</taxon>
        <taxon>Salmoniformes</taxon>
        <taxon>Salmonidae</taxon>
        <taxon>Salmoninae</taxon>
        <taxon>Salmo</taxon>
    </lineage>
</organism>
<name>A0A674D3V4_SALTR</name>
<dbReference type="Ensembl" id="ENSSTUT00000096135.1">
    <property type="protein sequence ID" value="ENSSTUP00000090388.1"/>
    <property type="gene ID" value="ENSSTUG00000039678.1"/>
</dbReference>
<evidence type="ECO:0000256" key="1">
    <source>
        <dbReference type="SAM" id="MobiDB-lite"/>
    </source>
</evidence>
<feature type="compositionally biased region" description="Pro residues" evidence="1">
    <location>
        <begin position="49"/>
        <end position="61"/>
    </location>
</feature>
<feature type="region of interest" description="Disordered" evidence="1">
    <location>
        <begin position="38"/>
        <end position="63"/>
    </location>
</feature>
<dbReference type="InParanoid" id="A0A674D3V4"/>
<dbReference type="InterPro" id="IPR026780">
    <property type="entry name" value="PNRC1/2"/>
</dbReference>
<evidence type="ECO:0000313" key="3">
    <source>
        <dbReference type="Proteomes" id="UP000472277"/>
    </source>
</evidence>
<sequence length="90" mass="10066">MYRIVCVWQAYNDGKKQPLRNCDCGVVSSDFNTRLASQSHQNYARPKFSEPPDPSVLPQPPSHLVSHPVATGDHHETIACQLKSILKVQP</sequence>
<protein>
    <submittedName>
        <fullName evidence="2">Uncharacterized protein</fullName>
    </submittedName>
</protein>
<proteinExistence type="predicted"/>
<dbReference type="PANTHER" id="PTHR15405">
    <property type="entry name" value="PROLINE-RICH NUCLEAR RECEPTOR COACTIVATOR"/>
    <property type="match status" value="1"/>
</dbReference>
<reference evidence="2" key="1">
    <citation type="submission" date="2025-08" db="UniProtKB">
        <authorList>
            <consortium name="Ensembl"/>
        </authorList>
    </citation>
    <scope>IDENTIFICATION</scope>
</reference>
<dbReference type="AlphaFoldDB" id="A0A674D3V4"/>
<reference evidence="2" key="2">
    <citation type="submission" date="2025-09" db="UniProtKB">
        <authorList>
            <consortium name="Ensembl"/>
        </authorList>
    </citation>
    <scope>IDENTIFICATION</scope>
</reference>
<dbReference type="Proteomes" id="UP000472277">
    <property type="component" value="Chromosome 36"/>
</dbReference>
<evidence type="ECO:0000313" key="2">
    <source>
        <dbReference type="Ensembl" id="ENSSTUP00000090388.1"/>
    </source>
</evidence>
<dbReference type="GeneTree" id="ENSGT00990000212118"/>
<keyword evidence="3" id="KW-1185">Reference proteome</keyword>